<feature type="transmembrane region" description="Helical" evidence="1">
    <location>
        <begin position="249"/>
        <end position="268"/>
    </location>
</feature>
<feature type="transmembrane region" description="Helical" evidence="1">
    <location>
        <begin position="137"/>
        <end position="158"/>
    </location>
</feature>
<name>A0A193KUM8_SCHMD</name>
<evidence type="ECO:0000313" key="2">
    <source>
        <dbReference type="EMBL" id="ANO39094.1"/>
    </source>
</evidence>
<feature type="transmembrane region" description="Helical" evidence="1">
    <location>
        <begin position="310"/>
        <end position="331"/>
    </location>
</feature>
<keyword evidence="1" id="KW-0472">Membrane</keyword>
<keyword evidence="1" id="KW-1133">Transmembrane helix</keyword>
<dbReference type="AlphaFoldDB" id="A0A193KUM8"/>
<feature type="transmembrane region" description="Helical" evidence="1">
    <location>
        <begin position="164"/>
        <end position="197"/>
    </location>
</feature>
<organism evidence="2">
    <name type="scientific">Schmidtea mediterranea</name>
    <name type="common">Freshwater planarian flatworm</name>
    <dbReference type="NCBI Taxonomy" id="79327"/>
    <lineage>
        <taxon>Eukaryota</taxon>
        <taxon>Metazoa</taxon>
        <taxon>Spiralia</taxon>
        <taxon>Lophotrochozoa</taxon>
        <taxon>Platyhelminthes</taxon>
        <taxon>Rhabditophora</taxon>
        <taxon>Seriata</taxon>
        <taxon>Tricladida</taxon>
        <taxon>Continenticola</taxon>
        <taxon>Geoplanoidea</taxon>
        <taxon>Dugesiidae</taxon>
        <taxon>Schmidtea</taxon>
    </lineage>
</organism>
<gene>
    <name evidence="2" type="primary">gcr136</name>
</gene>
<accession>A0A193KUM8</accession>
<evidence type="ECO:0000256" key="1">
    <source>
        <dbReference type="SAM" id="Phobius"/>
    </source>
</evidence>
<keyword evidence="1" id="KW-0812">Transmembrane</keyword>
<protein>
    <submittedName>
        <fullName evidence="2">GCR136</fullName>
    </submittedName>
</protein>
<feature type="transmembrane region" description="Helical" evidence="1">
    <location>
        <begin position="209"/>
        <end position="229"/>
    </location>
</feature>
<proteinExistence type="evidence at transcript level"/>
<feature type="transmembrane region" description="Helical" evidence="1">
    <location>
        <begin position="103"/>
        <end position="125"/>
    </location>
</feature>
<sequence>MYSLIPDSDSAESISKKFSIFFEQEKADCLLQNDSYKCPKEWWYLSCVTLANNITTASQVQCPFYNLKTDIMCINGTWNLSPKQLFVNCNGNLFLFRNTITNIVYKSLLPVLLLIFMTSTFKLYEYDEISQEFQWKIIIWMFIFKSVSTITGIVLASLNSSNFIYHLCMLIVTFSMYGEYFTICSMFVQCFYLYAIVNYMHTQLRIIKSALNHIMFISPIILIVIGLIFDVTFTKGRTFQCKDEPMSSPIQFLYVYICISGIVSMIYMRVKINYSLHYLNISTNHTTVYRVEYDIIGRRKEISHRDIQRLLYILKIIICITGINILVNVFALATKYPYVSVYYYKFTVILYSFKDLTFVVLAVKVVWLNPTLKSLTTALERWYQDIDLKKTLDDYGNDEFFAALKVATDDESSETSLLKNKSK</sequence>
<feature type="transmembrane region" description="Helical" evidence="1">
    <location>
        <begin position="343"/>
        <end position="367"/>
    </location>
</feature>
<dbReference type="EMBL" id="KX018933">
    <property type="protein sequence ID" value="ANO39094.1"/>
    <property type="molecule type" value="mRNA"/>
</dbReference>
<reference evidence="2" key="1">
    <citation type="journal article" date="2016" name="PLoS Biol.">
        <title>GPCRs Direct Germline Development and Somatic Gonad Function in Planarians.</title>
        <authorList>
            <person name="Saberi A."/>
            <person name="Jamal A."/>
            <person name="Beets I."/>
            <person name="Schoofs L."/>
            <person name="Newmark P.A."/>
        </authorList>
    </citation>
    <scope>NUCLEOTIDE SEQUENCE</scope>
</reference>